<dbReference type="SFLD" id="SFLDG00055">
    <property type="entry name" value="glucarate_dehydratase"/>
    <property type="match status" value="1"/>
</dbReference>
<keyword evidence="8 10" id="KW-0456">Lyase</keyword>
<dbReference type="PANTHER" id="PTHR48080:SF4">
    <property type="entry name" value="GLUCARATE DEHYDRATASE"/>
    <property type="match status" value="1"/>
</dbReference>
<evidence type="ECO:0000256" key="6">
    <source>
        <dbReference type="ARBA" id="ARBA00022723"/>
    </source>
</evidence>
<dbReference type="InterPro" id="IPR034598">
    <property type="entry name" value="GlucD-like"/>
</dbReference>
<reference evidence="10 11" key="1">
    <citation type="submission" date="2021-05" db="EMBL/GenBank/DDBJ databases">
        <title>Direct Submission.</title>
        <authorList>
            <person name="Li K."/>
            <person name="Gao J."/>
        </authorList>
    </citation>
    <scope>NUCLEOTIDE SEQUENCE [LARGE SCALE GENOMIC DNA]</scope>
    <source>
        <strain evidence="10 11">Mg02</strain>
    </source>
</reference>
<accession>A0ABX8BEH8</accession>
<dbReference type="Gene3D" id="3.30.390.10">
    <property type="entry name" value="Enolase-like, N-terminal domain"/>
    <property type="match status" value="1"/>
</dbReference>
<dbReference type="CDD" id="cd03323">
    <property type="entry name" value="D-glucarate_dehydratase"/>
    <property type="match status" value="1"/>
</dbReference>
<dbReference type="EC" id="4.2.1.40" evidence="5"/>
<evidence type="ECO:0000256" key="7">
    <source>
        <dbReference type="ARBA" id="ARBA00022842"/>
    </source>
</evidence>
<dbReference type="Proteomes" id="UP000676079">
    <property type="component" value="Chromosome"/>
</dbReference>
<evidence type="ECO:0000259" key="9">
    <source>
        <dbReference type="SMART" id="SM00922"/>
    </source>
</evidence>
<dbReference type="InterPro" id="IPR013341">
    <property type="entry name" value="Mandelate_racemase_N_dom"/>
</dbReference>
<evidence type="ECO:0000313" key="11">
    <source>
        <dbReference type="Proteomes" id="UP000676079"/>
    </source>
</evidence>
<protein>
    <recommendedName>
        <fullName evidence="5">glucarate dehydratase</fullName>
        <ecNumber evidence="5">4.2.1.40</ecNumber>
    </recommendedName>
</protein>
<organism evidence="10 11">
    <name type="scientific">Nocardiopsis changdeensis</name>
    <dbReference type="NCBI Taxonomy" id="2831969"/>
    <lineage>
        <taxon>Bacteria</taxon>
        <taxon>Bacillati</taxon>
        <taxon>Actinomycetota</taxon>
        <taxon>Actinomycetes</taxon>
        <taxon>Streptosporangiales</taxon>
        <taxon>Nocardiopsidaceae</taxon>
        <taxon>Nocardiopsis</taxon>
    </lineage>
</organism>
<evidence type="ECO:0000256" key="1">
    <source>
        <dbReference type="ARBA" id="ARBA00001426"/>
    </source>
</evidence>
<evidence type="ECO:0000256" key="2">
    <source>
        <dbReference type="ARBA" id="ARBA00001946"/>
    </source>
</evidence>
<name>A0ABX8BEH8_9ACTN</name>
<dbReference type="Pfam" id="PF02746">
    <property type="entry name" value="MR_MLE_N"/>
    <property type="match status" value="1"/>
</dbReference>
<feature type="domain" description="Mandelate racemase/muconate lactonizing enzyme C-terminal" evidence="9">
    <location>
        <begin position="181"/>
        <end position="281"/>
    </location>
</feature>
<evidence type="ECO:0000256" key="4">
    <source>
        <dbReference type="ARBA" id="ARBA00009938"/>
    </source>
</evidence>
<keyword evidence="6" id="KW-0479">Metal-binding</keyword>
<dbReference type="InterPro" id="IPR013342">
    <property type="entry name" value="Mandelate_racemase_C"/>
</dbReference>
<dbReference type="InterPro" id="IPR034593">
    <property type="entry name" value="DgoD-like"/>
</dbReference>
<dbReference type="SFLD" id="SFLDF00005">
    <property type="entry name" value="glucarate_dehydratase"/>
    <property type="match status" value="1"/>
</dbReference>
<comment type="pathway">
    <text evidence="3">Carbohydrate acid metabolism; D-glucarate degradation; 2,5-dioxopentanoate from D-glucarate: step 1/2.</text>
</comment>
<dbReference type="InterPro" id="IPR036849">
    <property type="entry name" value="Enolase-like_C_sf"/>
</dbReference>
<dbReference type="Gene3D" id="3.20.20.120">
    <property type="entry name" value="Enolase-like C-terminal domain"/>
    <property type="match status" value="1"/>
</dbReference>
<evidence type="ECO:0000256" key="3">
    <source>
        <dbReference type="ARBA" id="ARBA00005183"/>
    </source>
</evidence>
<dbReference type="SUPFAM" id="SSF51604">
    <property type="entry name" value="Enolase C-terminal domain-like"/>
    <property type="match status" value="1"/>
</dbReference>
<dbReference type="PANTHER" id="PTHR48080">
    <property type="entry name" value="D-GALACTONATE DEHYDRATASE-RELATED"/>
    <property type="match status" value="1"/>
</dbReference>
<keyword evidence="7" id="KW-0460">Magnesium</keyword>
<evidence type="ECO:0000313" key="10">
    <source>
        <dbReference type="EMBL" id="QUX20659.1"/>
    </source>
</evidence>
<dbReference type="InterPro" id="IPR029065">
    <property type="entry name" value="Enolase_C-like"/>
</dbReference>
<dbReference type="SFLD" id="SFLDS00001">
    <property type="entry name" value="Enolase"/>
    <property type="match status" value="1"/>
</dbReference>
<comment type="similarity">
    <text evidence="4">Belongs to the mandelate racemase/muconate lactonizing enzyme family. GlucD subfamily.</text>
</comment>
<dbReference type="RefSeq" id="WP_220561856.1">
    <property type="nucleotide sequence ID" value="NZ_CP074133.1"/>
</dbReference>
<gene>
    <name evidence="10" type="primary">gudD</name>
    <name evidence="10" type="ORF">KGD84_19400</name>
</gene>
<proteinExistence type="inferred from homology"/>
<dbReference type="SMART" id="SM00922">
    <property type="entry name" value="MR_MLE"/>
    <property type="match status" value="1"/>
</dbReference>
<dbReference type="EMBL" id="CP074133">
    <property type="protein sequence ID" value="QUX20659.1"/>
    <property type="molecule type" value="Genomic_DNA"/>
</dbReference>
<dbReference type="SUPFAM" id="SSF54826">
    <property type="entry name" value="Enolase N-terminal domain-like"/>
    <property type="match status" value="1"/>
</dbReference>
<comment type="catalytic activity">
    <reaction evidence="1">
        <text>D-glucarate = 5-dehydro-4-deoxy-D-glucarate + H2O</text>
        <dbReference type="Rhea" id="RHEA:14573"/>
        <dbReference type="ChEBI" id="CHEBI:15377"/>
        <dbReference type="ChEBI" id="CHEBI:30612"/>
        <dbReference type="ChEBI" id="CHEBI:42819"/>
        <dbReference type="EC" id="4.2.1.40"/>
    </reaction>
</comment>
<dbReference type="GO" id="GO:0008872">
    <property type="term" value="F:glucarate dehydratase activity"/>
    <property type="evidence" value="ECO:0007669"/>
    <property type="project" value="UniProtKB-EC"/>
</dbReference>
<sequence>MSTPVITSVEVVPVAGHDSMLLNLSGAHGPFFTRNIAILTDSEGRTGLGEVPGGEAIRSTIADAADLVVGRPVAELNPLLRRVQDAFADRDRGGRGRQTFDLRTTVHAVTALESALLDLLGQHLGVPVCDLLGEGRRRDRVPMLGYLFYIGDRALTPLPYLAEKEPADDWERLRREPALTPEAVVALAEAAADRYGFRDFKLKGGVFSGEEEVAAVRALAARFPDARVTLDPNGAWSLAEAVALCSDLHGVLAYAEDPCGAEDGYSSREVMAEFRRATGLPTATNMIATDWRQLAHSVRTHAVDIPLADPHFWTMRGSVRVAQLCRDFGLTWGSHSNNHFDISLAMFTHVGAAAPGPITALDTHWIWQDGQALTRRPPRIEDGGITVPTAPGLGVELDRDALDAAHRLYLEHGLGARDDAAAMQYLIPGWAFDPDRPALVR</sequence>
<dbReference type="InterPro" id="IPR029017">
    <property type="entry name" value="Enolase-like_N"/>
</dbReference>
<keyword evidence="11" id="KW-1185">Reference proteome</keyword>
<comment type="cofactor">
    <cofactor evidence="2">
        <name>Mg(2+)</name>
        <dbReference type="ChEBI" id="CHEBI:18420"/>
    </cofactor>
</comment>
<evidence type="ECO:0000256" key="5">
    <source>
        <dbReference type="ARBA" id="ARBA00011973"/>
    </source>
</evidence>
<dbReference type="Pfam" id="PF13378">
    <property type="entry name" value="MR_MLE_C"/>
    <property type="match status" value="1"/>
</dbReference>
<evidence type="ECO:0000256" key="8">
    <source>
        <dbReference type="ARBA" id="ARBA00023239"/>
    </source>
</evidence>